<sequence length="472" mass="52195">MSLNPNRSFGNLSQDVSGSPGANPPRTPAHTSSIRSLNNFGSLRNQGSRSTAGSARDRDNRSVSPVRNFSSSIRAELEPSNKDGHNPSQDPVDQGGSRPLGANELLFFDEAVTNAGIDEVQRAHALTLAETRGSYRHIIMSVAHAQNMYQMSNMSESMLNISSKVKRALVKVEIVIDKVERILEKVESITDHVDTLTELVQSNQASGTDTTAHGPGNPHQPPTNSPSSDRHLFQAAVTTQAHKFINSATLESYTALEGPDRRWLAHSFYNSIKQQAVAHLIPQQINGVTPVSDARCYNTEVKNVCKHVREKLHLLLLSGVYDPKASVVHGAVPTVKSLVHKQKLKGRHHFFQIAIKFRQVPDHTDIETVWASTSEPTRSRITYLRREALRIFQIGRGSSSIWAAVDRQLHELRLRGVEYAASFYKIIYNNDCAAFDGVNTYDQIAENASLRLPFEDDIIAGIMPALIPNQTT</sequence>
<dbReference type="HOGENOM" id="CLU_030194_0_0_1"/>
<gene>
    <name evidence="2" type="ORF">MELLADRAFT_67418</name>
</gene>
<protein>
    <submittedName>
        <fullName evidence="2">Uncharacterized protein</fullName>
    </submittedName>
</protein>
<proteinExistence type="predicted"/>
<feature type="region of interest" description="Disordered" evidence="1">
    <location>
        <begin position="1"/>
        <end position="100"/>
    </location>
</feature>
<feature type="compositionally biased region" description="Polar residues" evidence="1">
    <location>
        <begin position="29"/>
        <end position="53"/>
    </location>
</feature>
<dbReference type="KEGG" id="mlr:MELLADRAFT_67418"/>
<dbReference type="InParanoid" id="F4S328"/>
<dbReference type="VEuPathDB" id="FungiDB:MELLADRAFT_67418"/>
<keyword evidence="3" id="KW-1185">Reference proteome</keyword>
<dbReference type="AlphaFoldDB" id="F4S328"/>
<accession>F4S328</accession>
<dbReference type="EMBL" id="GL883142">
    <property type="protein sequence ID" value="EGG00906.1"/>
    <property type="molecule type" value="Genomic_DNA"/>
</dbReference>
<reference evidence="3" key="1">
    <citation type="journal article" date="2011" name="Proc. Natl. Acad. Sci. U.S.A.">
        <title>Obligate biotrophy features unraveled by the genomic analysis of rust fungi.</title>
        <authorList>
            <person name="Duplessis S."/>
            <person name="Cuomo C.A."/>
            <person name="Lin Y.-C."/>
            <person name="Aerts A."/>
            <person name="Tisserant E."/>
            <person name="Veneault-Fourrey C."/>
            <person name="Joly D.L."/>
            <person name="Hacquard S."/>
            <person name="Amselem J."/>
            <person name="Cantarel B.L."/>
            <person name="Chiu R."/>
            <person name="Coutinho P.M."/>
            <person name="Feau N."/>
            <person name="Field M."/>
            <person name="Frey P."/>
            <person name="Gelhaye E."/>
            <person name="Goldberg J."/>
            <person name="Grabherr M.G."/>
            <person name="Kodira C.D."/>
            <person name="Kohler A."/>
            <person name="Kuees U."/>
            <person name="Lindquist E.A."/>
            <person name="Lucas S.M."/>
            <person name="Mago R."/>
            <person name="Mauceli E."/>
            <person name="Morin E."/>
            <person name="Murat C."/>
            <person name="Pangilinan J.L."/>
            <person name="Park R."/>
            <person name="Pearson M."/>
            <person name="Quesneville H."/>
            <person name="Rouhier N."/>
            <person name="Sakthikumar S."/>
            <person name="Salamov A.A."/>
            <person name="Schmutz J."/>
            <person name="Selles B."/>
            <person name="Shapiro H."/>
            <person name="Tanguay P."/>
            <person name="Tuskan G.A."/>
            <person name="Henrissat B."/>
            <person name="Van de Peer Y."/>
            <person name="Rouze P."/>
            <person name="Ellis J.G."/>
            <person name="Dodds P.N."/>
            <person name="Schein J.E."/>
            <person name="Zhong S."/>
            <person name="Hamelin R.C."/>
            <person name="Grigoriev I.V."/>
            <person name="Szabo L.J."/>
            <person name="Martin F."/>
        </authorList>
    </citation>
    <scope>NUCLEOTIDE SEQUENCE [LARGE SCALE GENOMIC DNA]</scope>
    <source>
        <strain evidence="3">98AG31 / pathotype 3-4-7</strain>
    </source>
</reference>
<feature type="compositionally biased region" description="Basic and acidic residues" evidence="1">
    <location>
        <begin position="75"/>
        <end position="85"/>
    </location>
</feature>
<organism evidence="3">
    <name type="scientific">Melampsora larici-populina (strain 98AG31 / pathotype 3-4-7)</name>
    <name type="common">Poplar leaf rust fungus</name>
    <dbReference type="NCBI Taxonomy" id="747676"/>
    <lineage>
        <taxon>Eukaryota</taxon>
        <taxon>Fungi</taxon>
        <taxon>Dikarya</taxon>
        <taxon>Basidiomycota</taxon>
        <taxon>Pucciniomycotina</taxon>
        <taxon>Pucciniomycetes</taxon>
        <taxon>Pucciniales</taxon>
        <taxon>Melampsoraceae</taxon>
        <taxon>Melampsora</taxon>
    </lineage>
</organism>
<feature type="compositionally biased region" description="Polar residues" evidence="1">
    <location>
        <begin position="1"/>
        <end position="17"/>
    </location>
</feature>
<evidence type="ECO:0000256" key="1">
    <source>
        <dbReference type="SAM" id="MobiDB-lite"/>
    </source>
</evidence>
<dbReference type="Proteomes" id="UP000001072">
    <property type="component" value="Unassembled WGS sequence"/>
</dbReference>
<dbReference type="GeneID" id="18930828"/>
<feature type="region of interest" description="Disordered" evidence="1">
    <location>
        <begin position="204"/>
        <end position="229"/>
    </location>
</feature>
<feature type="compositionally biased region" description="Polar residues" evidence="1">
    <location>
        <begin position="62"/>
        <end position="73"/>
    </location>
</feature>
<evidence type="ECO:0000313" key="2">
    <source>
        <dbReference type="EMBL" id="EGG00906.1"/>
    </source>
</evidence>
<evidence type="ECO:0000313" key="3">
    <source>
        <dbReference type="Proteomes" id="UP000001072"/>
    </source>
</evidence>
<dbReference type="RefSeq" id="XP_007415754.1">
    <property type="nucleotide sequence ID" value="XM_007415692.1"/>
</dbReference>
<name>F4S328_MELLP</name>